<protein>
    <submittedName>
        <fullName evidence="1">Uncharacterized protein</fullName>
    </submittedName>
</protein>
<reference evidence="1" key="1">
    <citation type="journal article" date="2020" name="mSystems">
        <title>Genome- and Community-Level Interaction Insights into Carbon Utilization and Element Cycling Functions of Hydrothermarchaeota in Hydrothermal Sediment.</title>
        <authorList>
            <person name="Zhou Z."/>
            <person name="Liu Y."/>
            <person name="Xu W."/>
            <person name="Pan J."/>
            <person name="Luo Z.H."/>
            <person name="Li M."/>
        </authorList>
    </citation>
    <scope>NUCLEOTIDE SEQUENCE [LARGE SCALE GENOMIC DNA]</scope>
    <source>
        <strain evidence="1">SpSt-754</strain>
    </source>
</reference>
<sequence length="135" mass="15356">MPRDLRTALNELEKLKLRTYGQLEIKNGDLDVLSDYEENIASEVLSSLLNSDSDALIRALKLLDDVEKPTYITSGFVNYILSELESEGKKSRFSKGDYLRMLLKITKVDAQLKSLPVDERLLLLELFESFKVNVG</sequence>
<dbReference type="EMBL" id="DTGD01000019">
    <property type="protein sequence ID" value="HGB35377.1"/>
    <property type="molecule type" value="Genomic_DNA"/>
</dbReference>
<evidence type="ECO:0000313" key="1">
    <source>
        <dbReference type="EMBL" id="HGB35377.1"/>
    </source>
</evidence>
<proteinExistence type="predicted"/>
<comment type="caution">
    <text evidence="1">The sequence shown here is derived from an EMBL/GenBank/DDBJ whole genome shotgun (WGS) entry which is preliminary data.</text>
</comment>
<gene>
    <name evidence="1" type="ORF">ENV38_00510</name>
</gene>
<name>A0A7V3KME0_UNCW3</name>
<accession>A0A7V3KME0</accession>
<organism evidence="1">
    <name type="scientific">candidate division WOR-3 bacterium</name>
    <dbReference type="NCBI Taxonomy" id="2052148"/>
    <lineage>
        <taxon>Bacteria</taxon>
        <taxon>Bacteria division WOR-3</taxon>
    </lineage>
</organism>
<dbReference type="AlphaFoldDB" id="A0A7V3KME0"/>